<dbReference type="GeneID" id="41979860"/>
<evidence type="ECO:0000313" key="2">
    <source>
        <dbReference type="EMBL" id="TPX16604.1"/>
    </source>
</evidence>
<gene>
    <name evidence="2" type="ORF">E0L32_012413</name>
</gene>
<accession>A0A507BD48</accession>
<dbReference type="InParanoid" id="A0A507BD48"/>
<sequence length="241" mass="23962">MASRVNLGPLTTTFTPPASCSTAVLGCTSCTDGWLAQSCGVNTYNSQGVRDAAACWPPPRADTVETGVAFNGWGFYSPGLHCPVGYTTACSATAGVGGGFMFQFPLVPGETAYGCCPTGYTCRYDPAVDNGQTCLSTATSGTIPIKSCSSARDVSSPAMTLPATFPNPVTTDNRAAAVVSEVTLRAPLFQLQVQASSSSSSSSSSAATSSGTPGPTQTGAAPPPTGLSTGAAAGVGVACGL</sequence>
<dbReference type="Proteomes" id="UP000319257">
    <property type="component" value="Unassembled WGS sequence"/>
</dbReference>
<dbReference type="PROSITE" id="PS51257">
    <property type="entry name" value="PROKAR_LIPOPROTEIN"/>
    <property type="match status" value="1"/>
</dbReference>
<comment type="caution">
    <text evidence="2">The sequence shown here is derived from an EMBL/GenBank/DDBJ whole genome shotgun (WGS) entry which is preliminary data.</text>
</comment>
<protein>
    <submittedName>
        <fullName evidence="2">Uncharacterized protein</fullName>
    </submittedName>
</protein>
<feature type="non-terminal residue" evidence="2">
    <location>
        <position position="241"/>
    </location>
</feature>
<proteinExistence type="predicted"/>
<feature type="compositionally biased region" description="Low complexity" evidence="1">
    <location>
        <begin position="198"/>
        <end position="220"/>
    </location>
</feature>
<keyword evidence="3" id="KW-1185">Reference proteome</keyword>
<name>A0A507BD48_9PEZI</name>
<dbReference type="EMBL" id="SKBQ01000172">
    <property type="protein sequence ID" value="TPX16604.1"/>
    <property type="molecule type" value="Genomic_DNA"/>
</dbReference>
<feature type="region of interest" description="Disordered" evidence="1">
    <location>
        <begin position="198"/>
        <end position="231"/>
    </location>
</feature>
<evidence type="ECO:0000313" key="3">
    <source>
        <dbReference type="Proteomes" id="UP000319257"/>
    </source>
</evidence>
<organism evidence="2 3">
    <name type="scientific">Thyridium curvatum</name>
    <dbReference type="NCBI Taxonomy" id="1093900"/>
    <lineage>
        <taxon>Eukaryota</taxon>
        <taxon>Fungi</taxon>
        <taxon>Dikarya</taxon>
        <taxon>Ascomycota</taxon>
        <taxon>Pezizomycotina</taxon>
        <taxon>Sordariomycetes</taxon>
        <taxon>Sordariomycetidae</taxon>
        <taxon>Thyridiales</taxon>
        <taxon>Thyridiaceae</taxon>
        <taxon>Thyridium</taxon>
    </lineage>
</organism>
<dbReference type="RefSeq" id="XP_030998315.1">
    <property type="nucleotide sequence ID" value="XM_031135251.1"/>
</dbReference>
<dbReference type="STRING" id="1093900.A0A507BD48"/>
<evidence type="ECO:0000256" key="1">
    <source>
        <dbReference type="SAM" id="MobiDB-lite"/>
    </source>
</evidence>
<dbReference type="OrthoDB" id="5429716at2759"/>
<dbReference type="AlphaFoldDB" id="A0A507BD48"/>
<reference evidence="2 3" key="1">
    <citation type="submission" date="2019-06" db="EMBL/GenBank/DDBJ databases">
        <title>Draft genome sequence of the filamentous fungus Phialemoniopsis curvata isolated from diesel fuel.</title>
        <authorList>
            <person name="Varaljay V.A."/>
            <person name="Lyon W.J."/>
            <person name="Crouch A.L."/>
            <person name="Drake C.E."/>
            <person name="Hollomon J.M."/>
            <person name="Nadeau L.J."/>
            <person name="Nunn H.S."/>
            <person name="Stevenson B.S."/>
            <person name="Bojanowski C.L."/>
            <person name="Crookes-Goodson W.J."/>
        </authorList>
    </citation>
    <scope>NUCLEOTIDE SEQUENCE [LARGE SCALE GENOMIC DNA]</scope>
    <source>
        <strain evidence="2 3">D216</strain>
    </source>
</reference>